<dbReference type="RefSeq" id="WP_182351389.1">
    <property type="nucleotide sequence ID" value="NZ_JAJSPM010000001.1"/>
</dbReference>
<evidence type="ECO:0000256" key="6">
    <source>
        <dbReference type="ARBA" id="ARBA00022741"/>
    </source>
</evidence>
<comment type="miscellaneous">
    <text evidence="12">A single active site specifically recognizes both ATP and CTP and is responsible for their addition.</text>
</comment>
<dbReference type="GO" id="GO:0004810">
    <property type="term" value="F:CCA tRNA nucleotidyltransferase activity"/>
    <property type="evidence" value="ECO:0007669"/>
    <property type="project" value="UniProtKB-EC"/>
</dbReference>
<feature type="domain" description="HD" evidence="13">
    <location>
        <begin position="228"/>
        <end position="329"/>
    </location>
</feature>
<dbReference type="SMART" id="SM00471">
    <property type="entry name" value="HDc"/>
    <property type="match status" value="1"/>
</dbReference>
<dbReference type="Gene3D" id="3.30.460.10">
    <property type="entry name" value="Beta Polymerase, domain 2"/>
    <property type="match status" value="1"/>
</dbReference>
<comment type="catalytic activity">
    <reaction evidence="12">
        <text>a tRNA precursor + 2 CTP + ATP = a tRNA with a 3' CCA end + 3 diphosphate</text>
        <dbReference type="Rhea" id="RHEA:14433"/>
        <dbReference type="Rhea" id="RHEA-COMP:10465"/>
        <dbReference type="Rhea" id="RHEA-COMP:10468"/>
        <dbReference type="ChEBI" id="CHEBI:30616"/>
        <dbReference type="ChEBI" id="CHEBI:33019"/>
        <dbReference type="ChEBI" id="CHEBI:37563"/>
        <dbReference type="ChEBI" id="CHEBI:74896"/>
        <dbReference type="ChEBI" id="CHEBI:83071"/>
        <dbReference type="EC" id="2.7.7.72"/>
    </reaction>
</comment>
<dbReference type="PIRSF" id="PIRSF000813">
    <property type="entry name" value="CCA_bact"/>
    <property type="match status" value="1"/>
</dbReference>
<evidence type="ECO:0000256" key="11">
    <source>
        <dbReference type="ARBA" id="ARBA00022884"/>
    </source>
</evidence>
<comment type="function">
    <text evidence="12">Catalyzes the addition and repair of the essential 3'-terminal CCA sequence in tRNAs without using a nucleic acid template. Adds these three nucleotides in the order of C, C, and A to the tRNA nucleotide-73, using CTP and ATP as substrates and producing inorganic pyrophosphate. tRNA 3'-terminal CCA addition is required both for tRNA processing and repair. Also involved in tRNA surveillance by mediating tandem CCA addition to generate a CCACCA at the 3' terminus of unstable tRNAs. While stable tRNAs receive only 3'-terminal CCA, unstable tRNAs are marked with CCACCA and rapidly degraded.</text>
</comment>
<dbReference type="Pfam" id="PF01966">
    <property type="entry name" value="HD"/>
    <property type="match status" value="1"/>
</dbReference>
<keyword evidence="12" id="KW-0511">Multifunctional enzyme</keyword>
<feature type="binding site" evidence="12">
    <location>
        <position position="11"/>
    </location>
    <ligand>
        <name>CTP</name>
        <dbReference type="ChEBI" id="CHEBI:37563"/>
    </ligand>
</feature>
<keyword evidence="4 12" id="KW-0548">Nucleotidyltransferase</keyword>
<dbReference type="Pfam" id="PF01743">
    <property type="entry name" value="PolyA_pol"/>
    <property type="match status" value="1"/>
</dbReference>
<feature type="binding site" evidence="12">
    <location>
        <position position="8"/>
    </location>
    <ligand>
        <name>CTP</name>
        <dbReference type="ChEBI" id="CHEBI:37563"/>
    </ligand>
</feature>
<dbReference type="InterPro" id="IPR002646">
    <property type="entry name" value="PolA_pol_head_dom"/>
</dbReference>
<dbReference type="EC" id="3.1.3.-" evidence="12"/>
<comment type="cofactor">
    <cofactor evidence="12">
        <name>Ni(2+)</name>
        <dbReference type="ChEBI" id="CHEBI:49786"/>
    </cofactor>
    <text evidence="12">Nickel for phosphatase activity.</text>
</comment>
<dbReference type="CDD" id="cd00077">
    <property type="entry name" value="HDc"/>
    <property type="match status" value="1"/>
</dbReference>
<evidence type="ECO:0000256" key="7">
    <source>
        <dbReference type="ARBA" id="ARBA00022800"/>
    </source>
</evidence>
<evidence type="ECO:0000256" key="2">
    <source>
        <dbReference type="ARBA" id="ARBA00022679"/>
    </source>
</evidence>
<keyword evidence="2 12" id="KW-0808">Transferase</keyword>
<dbReference type="InterPro" id="IPR032828">
    <property type="entry name" value="PolyA_RNA-bd"/>
</dbReference>
<feature type="binding site" evidence="12">
    <location>
        <position position="11"/>
    </location>
    <ligand>
        <name>ATP</name>
        <dbReference type="ChEBI" id="CHEBI:30616"/>
    </ligand>
</feature>
<dbReference type="HAMAP" id="MF_01261">
    <property type="entry name" value="CCA_bact_type1"/>
    <property type="match status" value="1"/>
</dbReference>
<keyword evidence="5 12" id="KW-0479">Metal-binding</keyword>
<accession>A0ABS8WYA1</accession>
<keyword evidence="7 12" id="KW-0692">RNA repair</keyword>
<keyword evidence="15" id="KW-1185">Reference proteome</keyword>
<dbReference type="EC" id="2.7.7.72" evidence="12"/>
<evidence type="ECO:0000256" key="8">
    <source>
        <dbReference type="ARBA" id="ARBA00022801"/>
    </source>
</evidence>
<keyword evidence="11 12" id="KW-0694">RNA-binding</keyword>
<dbReference type="EMBL" id="JAJTND010000001">
    <property type="protein sequence ID" value="MCE3531473.1"/>
    <property type="molecule type" value="Genomic_DNA"/>
</dbReference>
<evidence type="ECO:0000256" key="10">
    <source>
        <dbReference type="ARBA" id="ARBA00022842"/>
    </source>
</evidence>
<gene>
    <name evidence="12" type="primary">cca</name>
    <name evidence="14" type="ORF">LXO92_03680</name>
</gene>
<feature type="binding site" evidence="12">
    <location>
        <position position="137"/>
    </location>
    <ligand>
        <name>CTP</name>
        <dbReference type="ChEBI" id="CHEBI:37563"/>
    </ligand>
</feature>
<dbReference type="EC" id="3.1.4.-" evidence="12"/>
<dbReference type="Gene3D" id="1.10.3090.10">
    <property type="entry name" value="cca-adding enzyme, domain 2"/>
    <property type="match status" value="1"/>
</dbReference>
<dbReference type="Proteomes" id="UP001320170">
    <property type="component" value="Unassembled WGS sequence"/>
</dbReference>
<dbReference type="Pfam" id="PF12627">
    <property type="entry name" value="PolyA_pol_RNAbd"/>
    <property type="match status" value="1"/>
</dbReference>
<comment type="similarity">
    <text evidence="12">Belongs to the tRNA nucleotidyltransferase/poly(A) polymerase family. Bacterial CCA-adding enzyme type 1 subfamily.</text>
</comment>
<evidence type="ECO:0000313" key="14">
    <source>
        <dbReference type="EMBL" id="MCE3531473.1"/>
    </source>
</evidence>
<comment type="cofactor">
    <cofactor evidence="12">
        <name>Mg(2+)</name>
        <dbReference type="ChEBI" id="CHEBI:18420"/>
    </cofactor>
    <text evidence="12">Magnesium is required for nucleotidyltransferase activity.</text>
</comment>
<keyword evidence="9 12" id="KW-0067">ATP-binding</keyword>
<dbReference type="SUPFAM" id="SSF81301">
    <property type="entry name" value="Nucleotidyltransferase"/>
    <property type="match status" value="1"/>
</dbReference>
<reference evidence="14 15" key="1">
    <citation type="journal article" date="2024" name="Pathogens">
        <title>Characterization of a Novel Species of Legionella Isolated from a Healthcare Facility: Legionella resiliens sp. nov.</title>
        <authorList>
            <person name="Cristino S."/>
            <person name="Pascale M.R."/>
            <person name="Marino F."/>
            <person name="Derelitto C."/>
            <person name="Salaris S."/>
            <person name="Orsini M."/>
            <person name="Squarzoni S."/>
            <person name="Grottola A."/>
            <person name="Girolamini L."/>
        </authorList>
    </citation>
    <scope>NUCLEOTIDE SEQUENCE [LARGE SCALE GENOMIC DNA]</scope>
    <source>
        <strain evidence="14 15">8cVS16</strain>
    </source>
</reference>
<feature type="binding site" evidence="12">
    <location>
        <position position="140"/>
    </location>
    <ligand>
        <name>ATP</name>
        <dbReference type="ChEBI" id="CHEBI:30616"/>
    </ligand>
</feature>
<dbReference type="GO" id="GO:0016787">
    <property type="term" value="F:hydrolase activity"/>
    <property type="evidence" value="ECO:0007669"/>
    <property type="project" value="UniProtKB-KW"/>
</dbReference>
<evidence type="ECO:0000256" key="1">
    <source>
        <dbReference type="ARBA" id="ARBA00022596"/>
    </source>
</evidence>
<keyword evidence="8 12" id="KW-0378">Hydrolase</keyword>
<name>A0ABS8WYA1_9GAMM</name>
<comment type="catalytic activity">
    <reaction evidence="12">
        <text>a tRNA with a 3' CCA end + 2 CTP + ATP = a tRNA with a 3' CCACCA end + 3 diphosphate</text>
        <dbReference type="Rhea" id="RHEA:76235"/>
        <dbReference type="Rhea" id="RHEA-COMP:10468"/>
        <dbReference type="Rhea" id="RHEA-COMP:18655"/>
        <dbReference type="ChEBI" id="CHEBI:30616"/>
        <dbReference type="ChEBI" id="CHEBI:33019"/>
        <dbReference type="ChEBI" id="CHEBI:37563"/>
        <dbReference type="ChEBI" id="CHEBI:83071"/>
        <dbReference type="ChEBI" id="CHEBI:195187"/>
    </reaction>
</comment>
<dbReference type="InterPro" id="IPR006674">
    <property type="entry name" value="HD_domain"/>
</dbReference>
<evidence type="ECO:0000259" key="13">
    <source>
        <dbReference type="PROSITE" id="PS51831"/>
    </source>
</evidence>
<comment type="domain">
    <text evidence="12">Comprises two domains: an N-terminal domain containing the nucleotidyltransferase activity and a C-terminal HD domain associated with both phosphodiesterase and phosphatase activities.</text>
</comment>
<dbReference type="HAMAP" id="MF_01262">
    <property type="entry name" value="CCA_bact_type2"/>
    <property type="match status" value="1"/>
</dbReference>
<dbReference type="PANTHER" id="PTHR47545">
    <property type="entry name" value="MULTIFUNCTIONAL CCA PROTEIN"/>
    <property type="match status" value="1"/>
</dbReference>
<feature type="binding site" evidence="12">
    <location>
        <position position="8"/>
    </location>
    <ligand>
        <name>ATP</name>
        <dbReference type="ChEBI" id="CHEBI:30616"/>
    </ligand>
</feature>
<dbReference type="InterPro" id="IPR043519">
    <property type="entry name" value="NT_sf"/>
</dbReference>
<feature type="binding site" evidence="12">
    <location>
        <position position="21"/>
    </location>
    <ligand>
        <name>Mg(2+)</name>
        <dbReference type="ChEBI" id="CHEBI:18420"/>
    </ligand>
</feature>
<sequence>MKVYLVGGAVRDQLLNLPVKERDWVIVGCSPEELLKKGFRKVGRDFPVFLHPKTSEEYALARTERKSAPGYYGFSCDFNKNVTLEEDLVRRDLTINAMARDEQGRLIDPYNGLKDLEAKLLRHVSPAFIEDPVRVLRVARFVARFHHLGFKLADETRSLMYTMVQRGELAHLVAERVWQEWQKSLEEKNPEQFIATLRSCDALRIILPELDALFGIPNPYRYHHEIDTGVHTLLVLHAAVTLTSDPVIRFAALVHDLGKALSPTHNWPSHHGHEERGVPIIDALCSRLRIPNDYRTLATMVSRFHLNIHRLFELQASTIVKLLEQCDAFRRPQLFYNMLIACESDAKGCGRDIDYRQSKLWDYVLAECAKVNSQTIIAEGYKGDAIKQALHQRRVACVELILNSWKTNEK</sequence>
<dbReference type="NCBIfam" id="NF008137">
    <property type="entry name" value="PRK10885.1"/>
    <property type="match status" value="1"/>
</dbReference>
<dbReference type="CDD" id="cd05398">
    <property type="entry name" value="NT_ClassII-CCAase"/>
    <property type="match status" value="1"/>
</dbReference>
<proteinExistence type="inferred from homology"/>
<evidence type="ECO:0000313" key="15">
    <source>
        <dbReference type="Proteomes" id="UP001320170"/>
    </source>
</evidence>
<dbReference type="PANTHER" id="PTHR47545:SF1">
    <property type="entry name" value="MULTIFUNCTIONAL CCA PROTEIN"/>
    <property type="match status" value="1"/>
</dbReference>
<feature type="binding site" evidence="12">
    <location>
        <position position="137"/>
    </location>
    <ligand>
        <name>ATP</name>
        <dbReference type="ChEBI" id="CHEBI:30616"/>
    </ligand>
</feature>
<organism evidence="14 15">
    <name type="scientific">Legionella resiliens</name>
    <dbReference type="NCBI Taxonomy" id="2905958"/>
    <lineage>
        <taxon>Bacteria</taxon>
        <taxon>Pseudomonadati</taxon>
        <taxon>Pseudomonadota</taxon>
        <taxon>Gammaproteobacteria</taxon>
        <taxon>Legionellales</taxon>
        <taxon>Legionellaceae</taxon>
        <taxon>Legionella</taxon>
    </lineage>
</organism>
<keyword evidence="10 12" id="KW-0460">Magnesium</keyword>
<keyword evidence="1 12" id="KW-0533">Nickel</keyword>
<dbReference type="InterPro" id="IPR003607">
    <property type="entry name" value="HD/PDEase_dom"/>
</dbReference>
<protein>
    <recommendedName>
        <fullName evidence="12">Multifunctional CCA protein</fullName>
    </recommendedName>
    <domain>
        <recommendedName>
            <fullName evidence="12">CCA-adding enzyme</fullName>
            <ecNumber evidence="12">2.7.7.72</ecNumber>
        </recommendedName>
        <alternativeName>
            <fullName evidence="12">CCA tRNA nucleotidyltransferase</fullName>
        </alternativeName>
        <alternativeName>
            <fullName evidence="12">tRNA CCA-pyrophosphorylase</fullName>
        </alternativeName>
        <alternativeName>
            <fullName evidence="12">tRNA adenylyl-/cytidylyl-transferase</fullName>
        </alternativeName>
        <alternativeName>
            <fullName evidence="12">tRNA nucleotidyltransferase</fullName>
        </alternativeName>
        <alternativeName>
            <fullName evidence="12">tRNA-NT</fullName>
        </alternativeName>
    </domain>
    <domain>
        <recommendedName>
            <fullName evidence="12">2'-nucleotidase</fullName>
            <ecNumber evidence="12">3.1.3.-</ecNumber>
        </recommendedName>
    </domain>
    <domain>
        <recommendedName>
            <fullName evidence="12">2',3'-cyclic phosphodiesterase</fullName>
            <ecNumber evidence="12">3.1.4.-</ecNumber>
        </recommendedName>
    </domain>
    <domain>
        <recommendedName>
            <fullName evidence="12">Phosphatase</fullName>
        </recommendedName>
    </domain>
</protein>
<evidence type="ECO:0000256" key="12">
    <source>
        <dbReference type="HAMAP-Rule" id="MF_01261"/>
    </source>
</evidence>
<feature type="binding site" evidence="12">
    <location>
        <position position="140"/>
    </location>
    <ligand>
        <name>CTP</name>
        <dbReference type="ChEBI" id="CHEBI:37563"/>
    </ligand>
</feature>
<keyword evidence="3 12" id="KW-0819">tRNA processing</keyword>
<evidence type="ECO:0000256" key="3">
    <source>
        <dbReference type="ARBA" id="ARBA00022694"/>
    </source>
</evidence>
<dbReference type="InterPro" id="IPR050124">
    <property type="entry name" value="tRNA_CCA-adding_enzyme"/>
</dbReference>
<keyword evidence="6 12" id="KW-0547">Nucleotide-binding</keyword>
<feature type="binding site" evidence="12">
    <location>
        <position position="23"/>
    </location>
    <ligand>
        <name>Mg(2+)</name>
        <dbReference type="ChEBI" id="CHEBI:18420"/>
    </ligand>
</feature>
<comment type="subunit">
    <text evidence="12">Monomer. Can also form homodimers and oligomers.</text>
</comment>
<dbReference type="InterPro" id="IPR012006">
    <property type="entry name" value="CCA_bact"/>
</dbReference>
<evidence type="ECO:0000256" key="5">
    <source>
        <dbReference type="ARBA" id="ARBA00022723"/>
    </source>
</evidence>
<dbReference type="PROSITE" id="PS51831">
    <property type="entry name" value="HD"/>
    <property type="match status" value="1"/>
</dbReference>
<feature type="binding site" evidence="12">
    <location>
        <position position="91"/>
    </location>
    <ligand>
        <name>CTP</name>
        <dbReference type="ChEBI" id="CHEBI:37563"/>
    </ligand>
</feature>
<evidence type="ECO:0000256" key="4">
    <source>
        <dbReference type="ARBA" id="ARBA00022695"/>
    </source>
</evidence>
<dbReference type="SUPFAM" id="SSF81891">
    <property type="entry name" value="Poly A polymerase C-terminal region-like"/>
    <property type="match status" value="1"/>
</dbReference>
<comment type="caution">
    <text evidence="14">The sequence shown here is derived from an EMBL/GenBank/DDBJ whole genome shotgun (WGS) entry which is preliminary data.</text>
</comment>
<feature type="binding site" evidence="12">
    <location>
        <position position="91"/>
    </location>
    <ligand>
        <name>ATP</name>
        <dbReference type="ChEBI" id="CHEBI:30616"/>
    </ligand>
</feature>
<evidence type="ECO:0000256" key="9">
    <source>
        <dbReference type="ARBA" id="ARBA00022840"/>
    </source>
</evidence>